<dbReference type="InterPro" id="IPR050583">
    <property type="entry name" value="Mycobacterial_A85_antigen"/>
</dbReference>
<feature type="non-terminal residue" evidence="1">
    <location>
        <position position="1"/>
    </location>
</feature>
<dbReference type="PANTHER" id="PTHR48098">
    <property type="entry name" value="ENTEROCHELIN ESTERASE-RELATED"/>
    <property type="match status" value="1"/>
</dbReference>
<dbReference type="EMBL" id="BARS01033829">
    <property type="protein sequence ID" value="GAG15614.1"/>
    <property type="molecule type" value="Genomic_DNA"/>
</dbReference>
<dbReference type="PANTHER" id="PTHR48098:SF3">
    <property type="entry name" value="IRON(III) ENTEROBACTIN ESTERASE"/>
    <property type="match status" value="1"/>
</dbReference>
<reference evidence="1" key="1">
    <citation type="journal article" date="2014" name="Front. Microbiol.">
        <title>High frequency of phylogenetically diverse reductive dehalogenase-homologous genes in deep subseafloor sedimentary metagenomes.</title>
        <authorList>
            <person name="Kawai M."/>
            <person name="Futagami T."/>
            <person name="Toyoda A."/>
            <person name="Takaki Y."/>
            <person name="Nishi S."/>
            <person name="Hori S."/>
            <person name="Arai W."/>
            <person name="Tsubouchi T."/>
            <person name="Morono Y."/>
            <person name="Uchiyama I."/>
            <person name="Ito T."/>
            <person name="Fujiyama A."/>
            <person name="Inagaki F."/>
            <person name="Takami H."/>
        </authorList>
    </citation>
    <scope>NUCLEOTIDE SEQUENCE</scope>
    <source>
        <strain evidence="1">Expedition CK06-06</strain>
    </source>
</reference>
<comment type="caution">
    <text evidence="1">The sequence shown here is derived from an EMBL/GenBank/DDBJ whole genome shotgun (WGS) entry which is preliminary data.</text>
</comment>
<organism evidence="1">
    <name type="scientific">marine sediment metagenome</name>
    <dbReference type="NCBI Taxonomy" id="412755"/>
    <lineage>
        <taxon>unclassified sequences</taxon>
        <taxon>metagenomes</taxon>
        <taxon>ecological metagenomes</taxon>
    </lineage>
</organism>
<name>X0VBY4_9ZZZZ</name>
<dbReference type="AlphaFoldDB" id="X0VBY4"/>
<dbReference type="SUPFAM" id="SSF53474">
    <property type="entry name" value="alpha/beta-Hydrolases"/>
    <property type="match status" value="1"/>
</dbReference>
<dbReference type="InterPro" id="IPR029058">
    <property type="entry name" value="AB_hydrolase_fold"/>
</dbReference>
<accession>X0VBY4</accession>
<protein>
    <recommendedName>
        <fullName evidence="2">Esterase</fullName>
    </recommendedName>
</protein>
<proteinExistence type="predicted"/>
<dbReference type="Gene3D" id="3.40.50.1820">
    <property type="entry name" value="alpha/beta hydrolase"/>
    <property type="match status" value="1"/>
</dbReference>
<evidence type="ECO:0000313" key="1">
    <source>
        <dbReference type="EMBL" id="GAG15614.1"/>
    </source>
</evidence>
<gene>
    <name evidence="1" type="ORF">S01H1_52344</name>
</gene>
<sequence>KPYARVLSGGSTGGWEALALQVFQPDFFGGAWSFFPDPIDFRRYQLVNIYEDKNAFYKEFEWTRVERPMMRDAQGQVLVTMREMSQLEAVLGSKGRSGQQLDIWQAAYGPIGEDGYPKPLWDKLTGDISLEVAQYMKEHYDLSYYMKKNWAWLGPKLVGKLFLFCGDMDNFYLNEAVYELEKFLEGTMDPYYAGSFQYGRPRKTHGWTPYGRSTGKLERVLAEHITRNAPEGEDTNLWKYK</sequence>
<evidence type="ECO:0008006" key="2">
    <source>
        <dbReference type="Google" id="ProtNLM"/>
    </source>
</evidence>